<feature type="region of interest" description="Disordered" evidence="1">
    <location>
        <begin position="70"/>
        <end position="91"/>
    </location>
</feature>
<accession>A0A9N9C428</accession>
<dbReference type="Proteomes" id="UP000789375">
    <property type="component" value="Unassembled WGS sequence"/>
</dbReference>
<gene>
    <name evidence="3" type="ORF">FMOSSE_LOCUS8207</name>
</gene>
<comment type="caution">
    <text evidence="3">The sequence shown here is derived from an EMBL/GenBank/DDBJ whole genome shotgun (WGS) entry which is preliminary data.</text>
</comment>
<feature type="chain" id="PRO_5040446400" evidence="2">
    <location>
        <begin position="17"/>
        <end position="91"/>
    </location>
</feature>
<evidence type="ECO:0000313" key="3">
    <source>
        <dbReference type="EMBL" id="CAG8586242.1"/>
    </source>
</evidence>
<evidence type="ECO:0000313" key="4">
    <source>
        <dbReference type="Proteomes" id="UP000789375"/>
    </source>
</evidence>
<evidence type="ECO:0000256" key="2">
    <source>
        <dbReference type="SAM" id="SignalP"/>
    </source>
</evidence>
<reference evidence="3" key="1">
    <citation type="submission" date="2021-06" db="EMBL/GenBank/DDBJ databases">
        <authorList>
            <person name="Kallberg Y."/>
            <person name="Tangrot J."/>
            <person name="Rosling A."/>
        </authorList>
    </citation>
    <scope>NUCLEOTIDE SEQUENCE</scope>
    <source>
        <strain evidence="3">87-6 pot B 2015</strain>
    </source>
</reference>
<protein>
    <submittedName>
        <fullName evidence="3">8725_t:CDS:1</fullName>
    </submittedName>
</protein>
<keyword evidence="4" id="KW-1185">Reference proteome</keyword>
<organism evidence="3 4">
    <name type="scientific">Funneliformis mosseae</name>
    <name type="common">Endomycorrhizal fungus</name>
    <name type="synonym">Glomus mosseae</name>
    <dbReference type="NCBI Taxonomy" id="27381"/>
    <lineage>
        <taxon>Eukaryota</taxon>
        <taxon>Fungi</taxon>
        <taxon>Fungi incertae sedis</taxon>
        <taxon>Mucoromycota</taxon>
        <taxon>Glomeromycotina</taxon>
        <taxon>Glomeromycetes</taxon>
        <taxon>Glomerales</taxon>
        <taxon>Glomeraceae</taxon>
        <taxon>Funneliformis</taxon>
    </lineage>
</organism>
<name>A0A9N9C428_FUNMO</name>
<evidence type="ECO:0000256" key="1">
    <source>
        <dbReference type="SAM" id="MobiDB-lite"/>
    </source>
</evidence>
<sequence length="91" mass="10344">MYLSLAILMSSPVFSAYPFQYIPSLPPQYCIVSKESLMPVSNFNDLSQPQLFISNISNIKEFLKKLDKDEVSSSAPNNRSRCLPEIYPHLT</sequence>
<dbReference type="AlphaFoldDB" id="A0A9N9C428"/>
<dbReference type="EMBL" id="CAJVPP010002081">
    <property type="protein sequence ID" value="CAG8586242.1"/>
    <property type="molecule type" value="Genomic_DNA"/>
</dbReference>
<keyword evidence="2" id="KW-0732">Signal</keyword>
<feature type="signal peptide" evidence="2">
    <location>
        <begin position="1"/>
        <end position="16"/>
    </location>
</feature>
<proteinExistence type="predicted"/>